<accession>A0A6J5QMC9</accession>
<evidence type="ECO:0000256" key="2">
    <source>
        <dbReference type="ARBA" id="ARBA00022679"/>
    </source>
</evidence>
<evidence type="ECO:0000313" key="3">
    <source>
        <dbReference type="EMBL" id="CAB4183696.1"/>
    </source>
</evidence>
<proteinExistence type="predicted"/>
<dbReference type="EMBL" id="LR797118">
    <property type="protein sequence ID" value="CAB4187925.1"/>
    <property type="molecule type" value="Genomic_DNA"/>
</dbReference>
<dbReference type="Pfam" id="PF00145">
    <property type="entry name" value="DNA_methylase"/>
    <property type="match status" value="1"/>
</dbReference>
<keyword evidence="2" id="KW-0808">Transferase</keyword>
<dbReference type="InterPro" id="IPR029063">
    <property type="entry name" value="SAM-dependent_MTases_sf"/>
</dbReference>
<protein>
    <submittedName>
        <fullName evidence="3">Dcm Site-specific DNA methylase</fullName>
    </submittedName>
</protein>
<name>A0A6J5QMC9_9CAUD</name>
<dbReference type="InterPro" id="IPR001525">
    <property type="entry name" value="C5_MeTfrase"/>
</dbReference>
<gene>
    <name evidence="3" type="ORF">UFOVP1107_9</name>
    <name evidence="4" type="ORF">UFOVP1171_27</name>
    <name evidence="5" type="ORF">UFOVP1471_4</name>
</gene>
<evidence type="ECO:0000313" key="4">
    <source>
        <dbReference type="EMBL" id="CAB4187925.1"/>
    </source>
</evidence>
<dbReference type="Gene3D" id="3.40.50.150">
    <property type="entry name" value="Vaccinia Virus protein VP39"/>
    <property type="match status" value="1"/>
</dbReference>
<evidence type="ECO:0000256" key="1">
    <source>
        <dbReference type="ARBA" id="ARBA00022603"/>
    </source>
</evidence>
<dbReference type="GO" id="GO:0032259">
    <property type="term" value="P:methylation"/>
    <property type="evidence" value="ECO:0007669"/>
    <property type="project" value="UniProtKB-KW"/>
</dbReference>
<keyword evidence="1 3" id="KW-0489">Methyltransferase</keyword>
<reference evidence="3" key="1">
    <citation type="submission" date="2020-05" db="EMBL/GenBank/DDBJ databases">
        <authorList>
            <person name="Chiriac C."/>
            <person name="Salcher M."/>
            <person name="Ghai R."/>
            <person name="Kavagutti S V."/>
        </authorList>
    </citation>
    <scope>NUCLEOTIDE SEQUENCE</scope>
</reference>
<dbReference type="SUPFAM" id="SSF53335">
    <property type="entry name" value="S-adenosyl-L-methionine-dependent methyltransferases"/>
    <property type="match status" value="1"/>
</dbReference>
<dbReference type="GO" id="GO:0008168">
    <property type="term" value="F:methyltransferase activity"/>
    <property type="evidence" value="ECO:0007669"/>
    <property type="project" value="UniProtKB-KW"/>
</dbReference>
<organism evidence="3">
    <name type="scientific">uncultured Caudovirales phage</name>
    <dbReference type="NCBI Taxonomy" id="2100421"/>
    <lineage>
        <taxon>Viruses</taxon>
        <taxon>Duplodnaviria</taxon>
        <taxon>Heunggongvirae</taxon>
        <taxon>Uroviricota</taxon>
        <taxon>Caudoviricetes</taxon>
        <taxon>Peduoviridae</taxon>
        <taxon>Maltschvirus</taxon>
        <taxon>Maltschvirus maltsch</taxon>
    </lineage>
</organism>
<sequence length="288" mass="30721">MSDNIKTLPNSPLPNSEQTASQLTLFAEGSLARTSPSQGGGAGMGEGTRSGLWSEYARLIGELRPRYVIVENVSALLGRGLNRVLGDLAQVGYDAEWHCIPASAVGAPHRRDRVWIIAHSNASTRRGGEKREPFWNGEPSLHGEDGQTITNTGAVAYSAGGRPQRGHQSSGSGEGKTTRVFAKSTRDGYGSERGHVAHADIAGLQIINEIRDSRQTASRIIDGGELERAYSESGAKQWRVEPDVGRVANGVPSRVDRLKSLGNAVVPQIPELIGRAILSAEAASPQEE</sequence>
<evidence type="ECO:0000313" key="5">
    <source>
        <dbReference type="EMBL" id="CAB4214766.1"/>
    </source>
</evidence>
<dbReference type="EMBL" id="LR797417">
    <property type="protein sequence ID" value="CAB4214766.1"/>
    <property type="molecule type" value="Genomic_DNA"/>
</dbReference>
<dbReference type="EMBL" id="LR797050">
    <property type="protein sequence ID" value="CAB4183696.1"/>
    <property type="molecule type" value="Genomic_DNA"/>
</dbReference>